<dbReference type="AlphaFoldDB" id="A0AAW8F3Q2"/>
<dbReference type="Proteomes" id="UP001244427">
    <property type="component" value="Unassembled WGS sequence"/>
</dbReference>
<protein>
    <submittedName>
        <fullName evidence="1">Uncharacterized protein</fullName>
    </submittedName>
</protein>
<organism evidence="1 2">
    <name type="scientific">Microbacterium natoriense</name>
    <dbReference type="NCBI Taxonomy" id="284570"/>
    <lineage>
        <taxon>Bacteria</taxon>
        <taxon>Bacillati</taxon>
        <taxon>Actinomycetota</taxon>
        <taxon>Actinomycetes</taxon>
        <taxon>Micrococcales</taxon>
        <taxon>Microbacteriaceae</taxon>
        <taxon>Microbacterium</taxon>
    </lineage>
</organism>
<name>A0AAW8F3Q2_9MICO</name>
<reference evidence="1 2" key="1">
    <citation type="submission" date="2023-07" db="EMBL/GenBank/DDBJ databases">
        <title>Comparative genomics of wheat-associated soil bacteria to identify genetic determinants of phenazine resistance.</title>
        <authorList>
            <person name="Mouncey N."/>
        </authorList>
    </citation>
    <scope>NUCLEOTIDE SEQUENCE [LARGE SCALE GENOMIC DNA]</scope>
    <source>
        <strain evidence="1 2">W4I9-1</strain>
    </source>
</reference>
<evidence type="ECO:0000313" key="1">
    <source>
        <dbReference type="EMBL" id="MDQ0649514.1"/>
    </source>
</evidence>
<comment type="caution">
    <text evidence="1">The sequence shown here is derived from an EMBL/GenBank/DDBJ whole genome shotgun (WGS) entry which is preliminary data.</text>
</comment>
<evidence type="ECO:0000313" key="2">
    <source>
        <dbReference type="Proteomes" id="UP001244427"/>
    </source>
</evidence>
<dbReference type="EMBL" id="JAUSXV010000001">
    <property type="protein sequence ID" value="MDQ0649514.1"/>
    <property type="molecule type" value="Genomic_DNA"/>
</dbReference>
<gene>
    <name evidence="1" type="ORF">QFZ53_003710</name>
</gene>
<sequence>MAQIQAYANGAMRVNPSTGRECLIDAAILKALKTVVVDKNFSISISSLNRYCTNEQVGTGTASYHYRDGGGHAVDINRVNGVTATGSTPQDLALITAMFSALPAPAGLGQIGCGGRNVTVPSGWVQFKDGCNHNHFEYRGGPISVPIEDLDRSFSIATDGTLQAKTGMYQPIVNLRTDIVALDVDGTTTAAVDTAGNVWVQQGAFDSGWVGLAGGAKDVEVDGERFVVLKTDGTVIAKDGLYSTAWTTQLSGVDKIDADGGRLGVLKGGHLFVKEGNLWASWVDQGGGMTDFDLDGNRVGVISGGTAFVKEGDLYASWVTMRNGSRVELEGTRVAVLTPEGIVTVKEGNLWASWADLTGPGVSDFDLAGSRVAVVSGGSVLIKSGPLNAGWIGAYSNSKGVKLS</sequence>
<keyword evidence="2" id="KW-1185">Reference proteome</keyword>
<accession>A0AAW8F3Q2</accession>
<dbReference type="RefSeq" id="WP_307298919.1">
    <property type="nucleotide sequence ID" value="NZ_JAUSXV010000001.1"/>
</dbReference>
<proteinExistence type="predicted"/>